<dbReference type="Ensembl" id="ENSCABT00000020491.1">
    <property type="protein sequence ID" value="ENSCABP00000018709.1"/>
    <property type="gene ID" value="ENSCABG00000013824.1"/>
</dbReference>
<sequence length="270" mass="30158">SGGAHMEESVFLEIRRRMQSGLLIIREPKAGNLPVDITVCPGSLEIKSCQACNMISFPAEVRIVPSSCRGLQYIAGDGLHVRLQVQADSDTTLISTLSESLKAQKSCNFYCQSCGEIIIKERTFLRVLPLPSENWSALVEEWCCHPNPFAHSALHPQNNDCFLGHTYFLVNSGNESHVPVPEIVHSETEHSKSKENARVICKRCKAMLGETVSSGMDYTNKTILGWSQFVQNIIAQCLVELSSARSTFRFRIQGHDGKVYILVRHFHIIV</sequence>
<reference evidence="9" key="2">
    <citation type="submission" date="2025-09" db="UniProtKB">
        <authorList>
            <consortium name="Ensembl"/>
        </authorList>
    </citation>
    <scope>IDENTIFICATION</scope>
</reference>
<dbReference type="GO" id="GO:0031624">
    <property type="term" value="F:ubiquitin conjugating enzyme binding"/>
    <property type="evidence" value="ECO:0007669"/>
    <property type="project" value="TreeGrafter"/>
</dbReference>
<dbReference type="AlphaFoldDB" id="A0A8C0H4C9"/>
<dbReference type="GO" id="GO:0000209">
    <property type="term" value="P:protein polyubiquitination"/>
    <property type="evidence" value="ECO:0007669"/>
    <property type="project" value="Ensembl"/>
</dbReference>
<evidence type="ECO:0000256" key="1">
    <source>
        <dbReference type="ARBA" id="ARBA00000885"/>
    </source>
</evidence>
<dbReference type="OMA" id="THMFIVQ"/>
<evidence type="ECO:0000313" key="9">
    <source>
        <dbReference type="Ensembl" id="ENSCABP00000018709.1"/>
    </source>
</evidence>
<dbReference type="GO" id="GO:0030332">
    <property type="term" value="F:cyclin binding"/>
    <property type="evidence" value="ECO:0007669"/>
    <property type="project" value="Ensembl"/>
</dbReference>
<dbReference type="GO" id="GO:0005829">
    <property type="term" value="C:cytosol"/>
    <property type="evidence" value="ECO:0007669"/>
    <property type="project" value="Ensembl"/>
</dbReference>
<dbReference type="GeneTree" id="ENSGT00390000003986"/>
<dbReference type="Pfam" id="PF09814">
    <property type="entry name" value="HECT_2"/>
    <property type="match status" value="1"/>
</dbReference>
<dbReference type="EC" id="2.3.2.26" evidence="2"/>
<name>A0A8C0H4C9_CHEAB</name>
<dbReference type="GO" id="GO:0043161">
    <property type="term" value="P:proteasome-mediated ubiquitin-dependent protein catabolic process"/>
    <property type="evidence" value="ECO:0007669"/>
    <property type="project" value="TreeGrafter"/>
</dbReference>
<dbReference type="GO" id="GO:0005634">
    <property type="term" value="C:nucleus"/>
    <property type="evidence" value="ECO:0007669"/>
    <property type="project" value="TreeGrafter"/>
</dbReference>
<evidence type="ECO:0000256" key="2">
    <source>
        <dbReference type="ARBA" id="ARBA00012485"/>
    </source>
</evidence>
<accession>A0A8C0H4C9</accession>
<organism evidence="9 10">
    <name type="scientific">Chelonoidis abingdonii</name>
    <name type="common">Abingdon island giant tortoise</name>
    <name type="synonym">Testudo abingdonii</name>
    <dbReference type="NCBI Taxonomy" id="106734"/>
    <lineage>
        <taxon>Eukaryota</taxon>
        <taxon>Metazoa</taxon>
        <taxon>Chordata</taxon>
        <taxon>Craniata</taxon>
        <taxon>Vertebrata</taxon>
        <taxon>Euteleostomi</taxon>
        <taxon>Archelosauria</taxon>
        <taxon>Testudinata</taxon>
        <taxon>Testudines</taxon>
        <taxon>Cryptodira</taxon>
        <taxon>Durocryptodira</taxon>
        <taxon>Testudinoidea</taxon>
        <taxon>Testudinidae</taxon>
        <taxon>Chelonoidis</taxon>
    </lineage>
</organism>
<dbReference type="InterPro" id="IPR019193">
    <property type="entry name" value="UBQ-conj_enz_E2-bd_prot"/>
</dbReference>
<evidence type="ECO:0000256" key="7">
    <source>
        <dbReference type="ARBA" id="ARBA00053831"/>
    </source>
</evidence>
<dbReference type="GO" id="GO:0000151">
    <property type="term" value="C:ubiquitin ligase complex"/>
    <property type="evidence" value="ECO:0007669"/>
    <property type="project" value="Ensembl"/>
</dbReference>
<proteinExistence type="predicted"/>
<evidence type="ECO:0000256" key="5">
    <source>
        <dbReference type="ARBA" id="ARBA00032234"/>
    </source>
</evidence>
<comment type="subunit">
    <text evidence="8">Interacts with UBE2C/UbcH10 (E2 ubiquitin-conjugating enzyme). In vitro, interacts with cyclin-B.</text>
</comment>
<dbReference type="GO" id="GO:0051865">
    <property type="term" value="P:protein autoubiquitination"/>
    <property type="evidence" value="ECO:0007669"/>
    <property type="project" value="Ensembl"/>
</dbReference>
<dbReference type="PANTHER" id="PTHR31531">
    <property type="entry name" value="E3 UBIQUITIN-PROTEIN LIGASE E3D FAMILY MEMBER"/>
    <property type="match status" value="1"/>
</dbReference>
<dbReference type="Proteomes" id="UP000694404">
    <property type="component" value="Unplaced"/>
</dbReference>
<dbReference type="GO" id="GO:0008428">
    <property type="term" value="F:ribonuclease inhibitor activity"/>
    <property type="evidence" value="ECO:0007669"/>
    <property type="project" value="Ensembl"/>
</dbReference>
<evidence type="ECO:0000256" key="6">
    <source>
        <dbReference type="ARBA" id="ARBA00032298"/>
    </source>
</evidence>
<dbReference type="GO" id="GO:0061630">
    <property type="term" value="F:ubiquitin protein ligase activity"/>
    <property type="evidence" value="ECO:0007669"/>
    <property type="project" value="UniProtKB-EC"/>
</dbReference>
<gene>
    <name evidence="9" type="primary">UBE3D</name>
</gene>
<evidence type="ECO:0000313" key="10">
    <source>
        <dbReference type="Proteomes" id="UP000694404"/>
    </source>
</evidence>
<dbReference type="GO" id="GO:0006513">
    <property type="term" value="P:protein monoubiquitination"/>
    <property type="evidence" value="ECO:0007669"/>
    <property type="project" value="Ensembl"/>
</dbReference>
<dbReference type="PANTHER" id="PTHR31531:SF2">
    <property type="entry name" value="E3 UBIQUITIN-PROTEIN LIGASE E3D"/>
    <property type="match status" value="1"/>
</dbReference>
<reference evidence="9" key="1">
    <citation type="submission" date="2025-08" db="UniProtKB">
        <authorList>
            <consortium name="Ensembl"/>
        </authorList>
    </citation>
    <scope>IDENTIFICATION</scope>
</reference>
<comment type="function">
    <text evidence="7">E3 ubiquitin-protein ligase which accepts ubiquitin from specific E2 ubiquitin-conjugating enzymes, and transfers it to substrates, generally promoting their degradation by the proteasome. Independently of its E3 ubiquitin-protein ligase activity, acts as an inhibitor of CPSF3 endonuclease activity by blocking CPSF3 active site.</text>
</comment>
<evidence type="ECO:0000256" key="8">
    <source>
        <dbReference type="ARBA" id="ARBA00064185"/>
    </source>
</evidence>
<keyword evidence="10" id="KW-1185">Reference proteome</keyword>
<evidence type="ECO:0000256" key="3">
    <source>
        <dbReference type="ARBA" id="ARBA00013646"/>
    </source>
</evidence>
<evidence type="ECO:0000256" key="4">
    <source>
        <dbReference type="ARBA" id="ARBA00029737"/>
    </source>
</evidence>
<comment type="catalytic activity">
    <reaction evidence="1">
        <text>S-ubiquitinyl-[E2 ubiquitin-conjugating enzyme]-L-cysteine + [acceptor protein]-L-lysine = [E2 ubiquitin-conjugating enzyme]-L-cysteine + N(6)-ubiquitinyl-[acceptor protein]-L-lysine.</text>
        <dbReference type="EC" id="2.3.2.26"/>
    </reaction>
</comment>
<protein>
    <recommendedName>
        <fullName evidence="3">E3 ubiquitin-protein ligase E3D</fullName>
        <ecNumber evidence="2">2.3.2.26</ecNumber>
    </recommendedName>
    <alternativeName>
        <fullName evidence="6">HECT-type E3 ubiquitin transferase E3D</fullName>
    </alternativeName>
    <alternativeName>
        <fullName evidence="5">UbcH10-binding protein with a HECT-like domain</fullName>
    </alternativeName>
    <alternativeName>
        <fullName evidence="4">Ubiquitin-conjugating enzyme E2C-binding protein</fullName>
    </alternativeName>
</protein>